<dbReference type="STRING" id="675824.A0A1E3Q4J4"/>
<dbReference type="Proteomes" id="UP000094385">
    <property type="component" value="Unassembled WGS sequence"/>
</dbReference>
<comment type="pathway">
    <text evidence="2">Protein modification; protein lipoylation via exogenous pathway; protein N(6)-(lipoyl)lysine from lipoate: step 2/2.</text>
</comment>
<dbReference type="SUPFAM" id="SSF55681">
    <property type="entry name" value="Class II aaRS and biotin synthetases"/>
    <property type="match status" value="1"/>
</dbReference>
<name>A0A1E3Q4J4_LIPST</name>
<dbReference type="EMBL" id="KV454295">
    <property type="protein sequence ID" value="ODQ72530.1"/>
    <property type="molecule type" value="Genomic_DNA"/>
</dbReference>
<dbReference type="PROSITE" id="PS51733">
    <property type="entry name" value="BPL_LPL_CATALYTIC"/>
    <property type="match status" value="1"/>
</dbReference>
<keyword evidence="7" id="KW-1185">Reference proteome</keyword>
<protein>
    <recommendedName>
        <fullName evidence="4">Putative lipoate-protein ligase A</fullName>
    </recommendedName>
</protein>
<evidence type="ECO:0000313" key="7">
    <source>
        <dbReference type="Proteomes" id="UP000094385"/>
    </source>
</evidence>
<dbReference type="InterPro" id="IPR045864">
    <property type="entry name" value="aa-tRNA-synth_II/BPL/LPL"/>
</dbReference>
<dbReference type="OrthoDB" id="201621at2759"/>
<dbReference type="Pfam" id="PF21948">
    <property type="entry name" value="LplA-B_cat"/>
    <property type="match status" value="1"/>
</dbReference>
<dbReference type="PANTHER" id="PTHR12561:SF3">
    <property type="entry name" value="LIPOYLTRANSFERASE 1, MITOCHONDRIAL"/>
    <property type="match status" value="1"/>
</dbReference>
<reference evidence="6 7" key="1">
    <citation type="journal article" date="2016" name="Proc. Natl. Acad. Sci. U.S.A.">
        <title>Comparative genomics of biotechnologically important yeasts.</title>
        <authorList>
            <person name="Riley R."/>
            <person name="Haridas S."/>
            <person name="Wolfe K.H."/>
            <person name="Lopes M.R."/>
            <person name="Hittinger C.T."/>
            <person name="Goeker M."/>
            <person name="Salamov A.A."/>
            <person name="Wisecaver J.H."/>
            <person name="Long T.M."/>
            <person name="Calvey C.H."/>
            <person name="Aerts A.L."/>
            <person name="Barry K.W."/>
            <person name="Choi C."/>
            <person name="Clum A."/>
            <person name="Coughlan A.Y."/>
            <person name="Deshpande S."/>
            <person name="Douglass A.P."/>
            <person name="Hanson S.J."/>
            <person name="Klenk H.-P."/>
            <person name="LaButti K.M."/>
            <person name="Lapidus A."/>
            <person name="Lindquist E.A."/>
            <person name="Lipzen A.M."/>
            <person name="Meier-Kolthoff J.P."/>
            <person name="Ohm R.A."/>
            <person name="Otillar R.P."/>
            <person name="Pangilinan J.L."/>
            <person name="Peng Y."/>
            <person name="Rokas A."/>
            <person name="Rosa C.A."/>
            <person name="Scheuner C."/>
            <person name="Sibirny A.A."/>
            <person name="Slot J.C."/>
            <person name="Stielow J.B."/>
            <person name="Sun H."/>
            <person name="Kurtzman C.P."/>
            <person name="Blackwell M."/>
            <person name="Grigoriev I.V."/>
            <person name="Jeffries T.W."/>
        </authorList>
    </citation>
    <scope>NUCLEOTIDE SEQUENCE [LARGE SCALE GENOMIC DNA]</scope>
    <source>
        <strain evidence="6 7">NRRL Y-11557</strain>
    </source>
</reference>
<accession>A0A1E3Q4J4</accession>
<dbReference type="GO" id="GO:0017118">
    <property type="term" value="F:lipoyltransferase activity"/>
    <property type="evidence" value="ECO:0007669"/>
    <property type="project" value="TreeGrafter"/>
</dbReference>
<dbReference type="PANTHER" id="PTHR12561">
    <property type="entry name" value="LIPOATE-PROTEIN LIGASE"/>
    <property type="match status" value="1"/>
</dbReference>
<dbReference type="AlphaFoldDB" id="A0A1E3Q4J4"/>
<evidence type="ECO:0000256" key="4">
    <source>
        <dbReference type="ARBA" id="ARBA00015925"/>
    </source>
</evidence>
<dbReference type="UniPathway" id="UPA00537">
    <property type="reaction ID" value="UER00595"/>
</dbReference>
<dbReference type="InterPro" id="IPR004143">
    <property type="entry name" value="BPL_LPL_catalytic"/>
</dbReference>
<organism evidence="6 7">
    <name type="scientific">Lipomyces starkeyi NRRL Y-11557</name>
    <dbReference type="NCBI Taxonomy" id="675824"/>
    <lineage>
        <taxon>Eukaryota</taxon>
        <taxon>Fungi</taxon>
        <taxon>Dikarya</taxon>
        <taxon>Ascomycota</taxon>
        <taxon>Saccharomycotina</taxon>
        <taxon>Lipomycetes</taxon>
        <taxon>Lipomycetales</taxon>
        <taxon>Lipomycetaceae</taxon>
        <taxon>Lipomyces</taxon>
    </lineage>
</organism>
<comment type="function">
    <text evidence="1">Catalyzes both the ATP-dependent activation of exogenously supplied lipoate to lipoyl-AMP and the transfer of the activated lipoyl onto the lipoyl domains of lipoate-dependent enzymes.</text>
</comment>
<gene>
    <name evidence="6" type="ORF">LIPSTDRAFT_3919</name>
</gene>
<evidence type="ECO:0000313" key="6">
    <source>
        <dbReference type="EMBL" id="ODQ72530.1"/>
    </source>
</evidence>
<dbReference type="NCBIfam" id="TIGR00545">
    <property type="entry name" value="lipoyltrans"/>
    <property type="match status" value="1"/>
</dbReference>
<dbReference type="Gene3D" id="3.30.930.10">
    <property type="entry name" value="Bira Bifunctional Protein, Domain 2"/>
    <property type="match status" value="1"/>
</dbReference>
<dbReference type="CDD" id="cd16443">
    <property type="entry name" value="LplA"/>
    <property type="match status" value="1"/>
</dbReference>
<feature type="domain" description="BPL/LPL catalytic" evidence="5">
    <location>
        <begin position="92"/>
        <end position="267"/>
    </location>
</feature>
<dbReference type="GO" id="GO:0005739">
    <property type="term" value="C:mitochondrion"/>
    <property type="evidence" value="ECO:0007669"/>
    <property type="project" value="TreeGrafter"/>
</dbReference>
<proteinExistence type="inferred from homology"/>
<dbReference type="GO" id="GO:0009249">
    <property type="term" value="P:protein lipoylation"/>
    <property type="evidence" value="ECO:0007669"/>
    <property type="project" value="InterPro"/>
</dbReference>
<evidence type="ECO:0000256" key="1">
    <source>
        <dbReference type="ARBA" id="ARBA00003253"/>
    </source>
</evidence>
<dbReference type="InterPro" id="IPR004562">
    <property type="entry name" value="LipoylTrfase_LipoateP_Ligase"/>
</dbReference>
<evidence type="ECO:0000256" key="2">
    <source>
        <dbReference type="ARBA" id="ARBA00005085"/>
    </source>
</evidence>
<comment type="similarity">
    <text evidence="3">Belongs to the LplA family.</text>
</comment>
<evidence type="ECO:0000259" key="5">
    <source>
        <dbReference type="PROSITE" id="PS51733"/>
    </source>
</evidence>
<evidence type="ECO:0000256" key="3">
    <source>
        <dbReference type="ARBA" id="ARBA00008242"/>
    </source>
</evidence>
<sequence>MKSLEARRALASFTDFRLSAFRRNNNTDTTASPFSFSFRLQSNSSTTSKRKKLYDMEVYISRSRSPYFNLSYEDYLFKKFPACTSYSASSTQLSKKVLFLYTNYRSVIIGRNQNPWRETNVQSLRRHKVPLIRRKSGGGTVFHDEGNVNYSVMMPGNSFDRDEHALLLCTALNPVFKQRGEETVLSVNERHDIVDQNARKVSGSAYKLQRGKAYHHGTMLLNSRLEMLSKLLHHSVDSGIEVVEGPGVQSVRSPVSNIGISNELFVNTAIDAFKREYTTGSDNVFKVRYVDEDSITKEEEQEINKSIDELQSWEWTFGSTPKFVHRFLVGDSTPAVSFTVKEGTILDLESNVQEFTEHKDSIIGTPYRGADVASRIDSERWKQRLIGAI</sequence>